<organism evidence="1 2">
    <name type="scientific">Theobroma cacao</name>
    <name type="common">Cacao</name>
    <name type="synonym">Cocoa</name>
    <dbReference type="NCBI Taxonomy" id="3641"/>
    <lineage>
        <taxon>Eukaryota</taxon>
        <taxon>Viridiplantae</taxon>
        <taxon>Streptophyta</taxon>
        <taxon>Embryophyta</taxon>
        <taxon>Tracheophyta</taxon>
        <taxon>Spermatophyta</taxon>
        <taxon>Magnoliopsida</taxon>
        <taxon>eudicotyledons</taxon>
        <taxon>Gunneridae</taxon>
        <taxon>Pentapetalae</taxon>
        <taxon>rosids</taxon>
        <taxon>malvids</taxon>
        <taxon>Malvales</taxon>
        <taxon>Malvaceae</taxon>
        <taxon>Byttnerioideae</taxon>
        <taxon>Theobroma</taxon>
    </lineage>
</organism>
<reference evidence="1 2" key="1">
    <citation type="journal article" date="2013" name="Genome Biol.">
        <title>The genome sequence of the most widely cultivated cacao type and its use to identify candidate genes regulating pod color.</title>
        <authorList>
            <person name="Motamayor J.C."/>
            <person name="Mockaitis K."/>
            <person name="Schmutz J."/>
            <person name="Haiminen N."/>
            <person name="Iii D.L."/>
            <person name="Cornejo O."/>
            <person name="Findley S.D."/>
            <person name="Zheng P."/>
            <person name="Utro F."/>
            <person name="Royaert S."/>
            <person name="Saski C."/>
            <person name="Jenkins J."/>
            <person name="Podicheti R."/>
            <person name="Zhao M."/>
            <person name="Scheffler B.E."/>
            <person name="Stack J.C."/>
            <person name="Feltus F.A."/>
            <person name="Mustiga G.M."/>
            <person name="Amores F."/>
            <person name="Phillips W."/>
            <person name="Marelli J.P."/>
            <person name="May G.D."/>
            <person name="Shapiro H."/>
            <person name="Ma J."/>
            <person name="Bustamante C.D."/>
            <person name="Schnell R.J."/>
            <person name="Main D."/>
            <person name="Gilbert D."/>
            <person name="Parida L."/>
            <person name="Kuhn D.N."/>
        </authorList>
    </citation>
    <scope>NUCLEOTIDE SEQUENCE [LARGE SCALE GENOMIC DNA]</scope>
    <source>
        <strain evidence="2">cv. Matina 1-6</strain>
    </source>
</reference>
<dbReference type="HOGENOM" id="CLU_162318_0_0_1"/>
<dbReference type="InParanoid" id="A0A061F5B1"/>
<dbReference type="AlphaFoldDB" id="A0A061F5B1"/>
<proteinExistence type="predicted"/>
<accession>A0A061F5B1</accession>
<evidence type="ECO:0000313" key="1">
    <source>
        <dbReference type="EMBL" id="EOY12206.1"/>
    </source>
</evidence>
<evidence type="ECO:0008006" key="3">
    <source>
        <dbReference type="Google" id="ProtNLM"/>
    </source>
</evidence>
<dbReference type="Gramene" id="EOY12206">
    <property type="protein sequence ID" value="EOY12206"/>
    <property type="gene ID" value="TCM_030773"/>
</dbReference>
<protein>
    <recommendedName>
        <fullName evidence="3">TF-B3 domain-containing protein</fullName>
    </recommendedName>
</protein>
<evidence type="ECO:0000313" key="2">
    <source>
        <dbReference type="Proteomes" id="UP000026915"/>
    </source>
</evidence>
<dbReference type="EMBL" id="CM001885">
    <property type="protein sequence ID" value="EOY12206.1"/>
    <property type="molecule type" value="Genomic_DNA"/>
</dbReference>
<keyword evidence="2" id="KW-1185">Reference proteome</keyword>
<name>A0A061F5B1_THECC</name>
<sequence>MREVFVKKVSTVKDKEKGLRISSKEGNLDLLPKGNCELRVQSESGELDLELIQADGDSCIIRGKGWRDFIRHYDLGATVTLYLDDNGSYKLQAGI</sequence>
<dbReference type="Proteomes" id="UP000026915">
    <property type="component" value="Chromosome 7"/>
</dbReference>
<gene>
    <name evidence="1" type="ORF">TCM_030773</name>
</gene>